<evidence type="ECO:0000313" key="2">
    <source>
        <dbReference type="Proteomes" id="UP001319870"/>
    </source>
</evidence>
<evidence type="ECO:0000313" key="1">
    <source>
        <dbReference type="EMBL" id="MCA5891784.1"/>
    </source>
</evidence>
<dbReference type="EMBL" id="JAIXCQ010000001">
    <property type="protein sequence ID" value="MCA5891784.1"/>
    <property type="molecule type" value="Genomic_DNA"/>
</dbReference>
<organism evidence="1 2">
    <name type="scientific">Isoptericola luteus</name>
    <dbReference type="NCBI Taxonomy" id="2879484"/>
    <lineage>
        <taxon>Bacteria</taxon>
        <taxon>Bacillati</taxon>
        <taxon>Actinomycetota</taxon>
        <taxon>Actinomycetes</taxon>
        <taxon>Micrococcales</taxon>
        <taxon>Promicromonosporaceae</taxon>
        <taxon>Isoptericola</taxon>
    </lineage>
</organism>
<dbReference type="PROSITE" id="PS51318">
    <property type="entry name" value="TAT"/>
    <property type="match status" value="1"/>
</dbReference>
<reference evidence="1 2" key="1">
    <citation type="submission" date="2021-09" db="EMBL/GenBank/DDBJ databases">
        <title>Isoptericola luteus sp. nov., a novel bacterium isolated from Harbin, the capital city of Heilongjiang province.</title>
        <authorList>
            <person name="Li J."/>
        </authorList>
    </citation>
    <scope>NUCLEOTIDE SEQUENCE [LARGE SCALE GENOMIC DNA]</scope>
    <source>
        <strain evidence="1 2">NEAU-Y5</strain>
    </source>
</reference>
<dbReference type="InterPro" id="IPR006311">
    <property type="entry name" value="TAT_signal"/>
</dbReference>
<evidence type="ECO:0008006" key="3">
    <source>
        <dbReference type="Google" id="ProtNLM"/>
    </source>
</evidence>
<name>A0ABS7ZD82_9MICO</name>
<dbReference type="Proteomes" id="UP001319870">
    <property type="component" value="Unassembled WGS sequence"/>
</dbReference>
<sequence length="248" mass="25474">MRRSQSTRRSAAIGLAAGVLTLGLALVPGTGTPAAVAEQANLPGVPEPGSPAAEWEAWAAEERAAAKATDWAADSEARGCVLEDVTVTDEVDRDYNVAMGAPADLVTHRVDLAESCSDAALESVGDGASRSAGATGFAATDLPSGNRCASTSGPGTACLSKGSGRVYASWKYRGSGTVTGFLRIYRVSASADGCPTGSTWLTGSSASWRNGTTRTISKTQTQNGGYSAHFWRKVSIGHRDWGGVCSVL</sequence>
<comment type="caution">
    <text evidence="1">The sequence shown here is derived from an EMBL/GenBank/DDBJ whole genome shotgun (WGS) entry which is preliminary data.</text>
</comment>
<accession>A0ABS7ZD82</accession>
<proteinExistence type="predicted"/>
<dbReference type="RefSeq" id="WP_225563512.1">
    <property type="nucleotide sequence ID" value="NZ_JAIXCQ010000001.1"/>
</dbReference>
<gene>
    <name evidence="1" type="ORF">LEP48_00265</name>
</gene>
<protein>
    <recommendedName>
        <fullName evidence="3">Secreted protein</fullName>
    </recommendedName>
</protein>
<keyword evidence="2" id="KW-1185">Reference proteome</keyword>